<feature type="region of interest" description="Disordered" evidence="1">
    <location>
        <begin position="59"/>
        <end position="85"/>
    </location>
</feature>
<dbReference type="GeneID" id="20342378"/>
<keyword evidence="4" id="KW-1185">Reference proteome</keyword>
<dbReference type="HOGENOM" id="CLU_2512748_0_0_1"/>
<name>J3NKX9_GAET3</name>
<reference evidence="2" key="2">
    <citation type="submission" date="2010-07" db="EMBL/GenBank/DDBJ databases">
        <authorList>
            <consortium name="The Broad Institute Genome Sequencing Platform"/>
            <consortium name="Broad Institute Genome Sequencing Center for Infectious Disease"/>
            <person name="Ma L.-J."/>
            <person name="Dead R."/>
            <person name="Young S."/>
            <person name="Zeng Q."/>
            <person name="Koehrsen M."/>
            <person name="Alvarado L."/>
            <person name="Berlin A."/>
            <person name="Chapman S.B."/>
            <person name="Chen Z."/>
            <person name="Freedman E."/>
            <person name="Gellesch M."/>
            <person name="Goldberg J."/>
            <person name="Griggs A."/>
            <person name="Gujja S."/>
            <person name="Heilman E.R."/>
            <person name="Heiman D."/>
            <person name="Hepburn T."/>
            <person name="Howarth C."/>
            <person name="Jen D."/>
            <person name="Larson L."/>
            <person name="Mehta T."/>
            <person name="Neiman D."/>
            <person name="Pearson M."/>
            <person name="Roberts A."/>
            <person name="Saif S."/>
            <person name="Shea T."/>
            <person name="Shenoy N."/>
            <person name="Sisk P."/>
            <person name="Stolte C."/>
            <person name="Sykes S."/>
            <person name="Walk T."/>
            <person name="White J."/>
            <person name="Yandava C."/>
            <person name="Haas B."/>
            <person name="Nusbaum C."/>
            <person name="Birren B."/>
        </authorList>
    </citation>
    <scope>NUCLEOTIDE SEQUENCE</scope>
    <source>
        <strain evidence="2">R3-111a-1</strain>
    </source>
</reference>
<reference evidence="3" key="5">
    <citation type="submission" date="2018-04" db="UniProtKB">
        <authorList>
            <consortium name="EnsemblFungi"/>
        </authorList>
    </citation>
    <scope>IDENTIFICATION</scope>
    <source>
        <strain evidence="3">R3-111a-1</strain>
    </source>
</reference>
<dbReference type="AlphaFoldDB" id="J3NKX9"/>
<dbReference type="EMBL" id="GL385395">
    <property type="protein sequence ID" value="EJT81946.1"/>
    <property type="molecule type" value="Genomic_DNA"/>
</dbReference>
<evidence type="ECO:0000313" key="2">
    <source>
        <dbReference type="EMBL" id="EJT81946.1"/>
    </source>
</evidence>
<evidence type="ECO:0000313" key="3">
    <source>
        <dbReference type="EnsemblFungi" id="EJT81946"/>
    </source>
</evidence>
<evidence type="ECO:0000313" key="4">
    <source>
        <dbReference type="Proteomes" id="UP000006039"/>
    </source>
</evidence>
<organism evidence="2">
    <name type="scientific">Gaeumannomyces tritici (strain R3-111a-1)</name>
    <name type="common">Wheat and barley take-all root rot fungus</name>
    <name type="synonym">Gaeumannomyces graminis var. tritici</name>
    <dbReference type="NCBI Taxonomy" id="644352"/>
    <lineage>
        <taxon>Eukaryota</taxon>
        <taxon>Fungi</taxon>
        <taxon>Dikarya</taxon>
        <taxon>Ascomycota</taxon>
        <taxon>Pezizomycotina</taxon>
        <taxon>Sordariomycetes</taxon>
        <taxon>Sordariomycetidae</taxon>
        <taxon>Magnaporthales</taxon>
        <taxon>Magnaporthaceae</taxon>
        <taxon>Gaeumannomyces</taxon>
    </lineage>
</organism>
<evidence type="ECO:0000256" key="1">
    <source>
        <dbReference type="SAM" id="MobiDB-lite"/>
    </source>
</evidence>
<sequence>MSSPRHPSNLYGLHLCGVASLPLSRAATWRDPGVDDMSVMAGPIRKTYTIREAVPGRGLRSDLEYDRGPGGRHGWVDEPRAEAAD</sequence>
<accession>J3NKX9</accession>
<dbReference type="RefSeq" id="XP_009217955.1">
    <property type="nucleotide sequence ID" value="XM_009219691.1"/>
</dbReference>
<proteinExistence type="predicted"/>
<reference evidence="2" key="3">
    <citation type="submission" date="2010-09" db="EMBL/GenBank/DDBJ databases">
        <title>Annotation of Gaeumannomyces graminis var. tritici R3-111a-1.</title>
        <authorList>
            <consortium name="The Broad Institute Genome Sequencing Platform"/>
            <person name="Ma L.-J."/>
            <person name="Dead R."/>
            <person name="Young S.K."/>
            <person name="Zeng Q."/>
            <person name="Gargeya S."/>
            <person name="Fitzgerald M."/>
            <person name="Haas B."/>
            <person name="Abouelleil A."/>
            <person name="Alvarado L."/>
            <person name="Arachchi H.M."/>
            <person name="Berlin A."/>
            <person name="Brown A."/>
            <person name="Chapman S.B."/>
            <person name="Chen Z."/>
            <person name="Dunbar C."/>
            <person name="Freedman E."/>
            <person name="Gearin G."/>
            <person name="Gellesch M."/>
            <person name="Goldberg J."/>
            <person name="Griggs A."/>
            <person name="Gujja S."/>
            <person name="Heiman D."/>
            <person name="Howarth C."/>
            <person name="Larson L."/>
            <person name="Lui A."/>
            <person name="MacDonald P.J.P."/>
            <person name="Mehta T."/>
            <person name="Montmayeur A."/>
            <person name="Murphy C."/>
            <person name="Neiman D."/>
            <person name="Pearson M."/>
            <person name="Priest M."/>
            <person name="Roberts A."/>
            <person name="Saif S."/>
            <person name="Shea T."/>
            <person name="Shenoy N."/>
            <person name="Sisk P."/>
            <person name="Stolte C."/>
            <person name="Sykes S."/>
            <person name="Yandava C."/>
            <person name="Wortman J."/>
            <person name="Nusbaum C."/>
            <person name="Birren B."/>
        </authorList>
    </citation>
    <scope>NUCLEOTIDE SEQUENCE</scope>
    <source>
        <strain evidence="2">R3-111a-1</strain>
    </source>
</reference>
<gene>
    <name evidence="3" type="primary">20342378</name>
    <name evidence="2" type="ORF">GGTG_01920</name>
</gene>
<dbReference type="Proteomes" id="UP000006039">
    <property type="component" value="Unassembled WGS sequence"/>
</dbReference>
<protein>
    <submittedName>
        <fullName evidence="2 3">Uncharacterized protein</fullName>
    </submittedName>
</protein>
<dbReference type="EnsemblFungi" id="EJT81946">
    <property type="protein sequence ID" value="EJT81946"/>
    <property type="gene ID" value="GGTG_01920"/>
</dbReference>
<dbReference type="VEuPathDB" id="FungiDB:GGTG_01920"/>
<reference evidence="3" key="4">
    <citation type="journal article" date="2015" name="G3 (Bethesda)">
        <title>Genome sequences of three phytopathogenic species of the Magnaporthaceae family of fungi.</title>
        <authorList>
            <person name="Okagaki L.H."/>
            <person name="Nunes C.C."/>
            <person name="Sailsbery J."/>
            <person name="Clay B."/>
            <person name="Brown D."/>
            <person name="John T."/>
            <person name="Oh Y."/>
            <person name="Young N."/>
            <person name="Fitzgerald M."/>
            <person name="Haas B.J."/>
            <person name="Zeng Q."/>
            <person name="Young S."/>
            <person name="Adiconis X."/>
            <person name="Fan L."/>
            <person name="Levin J.Z."/>
            <person name="Mitchell T.K."/>
            <person name="Okubara P.A."/>
            <person name="Farman M.L."/>
            <person name="Kohn L.M."/>
            <person name="Birren B."/>
            <person name="Ma L.-J."/>
            <person name="Dean R.A."/>
        </authorList>
    </citation>
    <scope>NUCLEOTIDE SEQUENCE</scope>
    <source>
        <strain evidence="3">R3-111a-1</strain>
    </source>
</reference>
<reference evidence="4" key="1">
    <citation type="submission" date="2010-07" db="EMBL/GenBank/DDBJ databases">
        <title>The genome sequence of Gaeumannomyces graminis var. tritici strain R3-111a-1.</title>
        <authorList>
            <consortium name="The Broad Institute Genome Sequencing Platform"/>
            <person name="Ma L.-J."/>
            <person name="Dead R."/>
            <person name="Young S."/>
            <person name="Zeng Q."/>
            <person name="Koehrsen M."/>
            <person name="Alvarado L."/>
            <person name="Berlin A."/>
            <person name="Chapman S.B."/>
            <person name="Chen Z."/>
            <person name="Freedman E."/>
            <person name="Gellesch M."/>
            <person name="Goldberg J."/>
            <person name="Griggs A."/>
            <person name="Gujja S."/>
            <person name="Heilman E.R."/>
            <person name="Heiman D."/>
            <person name="Hepburn T."/>
            <person name="Howarth C."/>
            <person name="Jen D."/>
            <person name="Larson L."/>
            <person name="Mehta T."/>
            <person name="Neiman D."/>
            <person name="Pearson M."/>
            <person name="Roberts A."/>
            <person name="Saif S."/>
            <person name="Shea T."/>
            <person name="Shenoy N."/>
            <person name="Sisk P."/>
            <person name="Stolte C."/>
            <person name="Sykes S."/>
            <person name="Walk T."/>
            <person name="White J."/>
            <person name="Yandava C."/>
            <person name="Haas B."/>
            <person name="Nusbaum C."/>
            <person name="Birren B."/>
        </authorList>
    </citation>
    <scope>NUCLEOTIDE SEQUENCE [LARGE SCALE GENOMIC DNA]</scope>
    <source>
        <strain evidence="4">R3-111a-1</strain>
    </source>
</reference>